<feature type="transmembrane region" description="Helical" evidence="5">
    <location>
        <begin position="199"/>
        <end position="217"/>
    </location>
</feature>
<dbReference type="GO" id="GO:0016020">
    <property type="term" value="C:membrane"/>
    <property type="evidence" value="ECO:0007669"/>
    <property type="project" value="UniProtKB-SubCell"/>
</dbReference>
<evidence type="ECO:0000259" key="6">
    <source>
        <dbReference type="Pfam" id="PF04932"/>
    </source>
</evidence>
<evidence type="ECO:0000313" key="8">
    <source>
        <dbReference type="Proteomes" id="UP000000788"/>
    </source>
</evidence>
<sequence>MKSFAWLLKNRPPIARQSGWICFQIGLFFLASSPFIAGFLLLIASVQGTLYRRDVYWQDKWNYPLLIAAFLMVAGCFQAFSGWLAWVGLANWLPFFWCFWGFQPYVLTAVARKRAAFWFVLGTFPVLLTGFGQLWFGWHGPWEFWDGVIIWFIDPGGKPEGRLSGLFNYANIAGSWLALVWPFCLAFLIQSSTNLRNRIVSLVFAVAVAVALALTNSRNAWSGMFLAVPFVLGPSTWLVLLPLLSLFLLVLSVAVFPIGPLELQLWARKIIPESIWSRLSDLPYLHGRPLEATRLYQWKEAINLFLQRPWLGYGAAAFSVLYPLRQGIWHGHAHNLPLELTVAHGLPVAVLIICLVLALLISSFKACFYFGKIKNKASNNVYLFNRAWWTATFILTFLHATDMPFFDSRINIAGWILLAGLRCLIMSSDSLRKLHQYSVDGAA</sequence>
<feature type="transmembrane region" description="Helical" evidence="5">
    <location>
        <begin position="310"/>
        <end position="328"/>
    </location>
</feature>
<dbReference type="EMBL" id="CP000878">
    <property type="protein sequence ID" value="ABX09768.1"/>
    <property type="molecule type" value="Genomic_DNA"/>
</dbReference>
<dbReference type="InterPro" id="IPR007016">
    <property type="entry name" value="O-antigen_ligase-rel_domated"/>
</dbReference>
<dbReference type="RefSeq" id="WP_012196388.1">
    <property type="nucleotide sequence ID" value="NC_009976.1"/>
</dbReference>
<dbReference type="eggNOG" id="COG3307">
    <property type="taxonomic scope" value="Bacteria"/>
</dbReference>
<keyword evidence="8" id="KW-1185">Reference proteome</keyword>
<feature type="transmembrane region" description="Helical" evidence="5">
    <location>
        <begin position="348"/>
        <end position="371"/>
    </location>
</feature>
<organism evidence="7 8">
    <name type="scientific">Prochlorococcus marinus (strain MIT 9211)</name>
    <dbReference type="NCBI Taxonomy" id="93059"/>
    <lineage>
        <taxon>Bacteria</taxon>
        <taxon>Bacillati</taxon>
        <taxon>Cyanobacteriota</taxon>
        <taxon>Cyanophyceae</taxon>
        <taxon>Synechococcales</taxon>
        <taxon>Prochlorococcaceae</taxon>
        <taxon>Prochlorococcus</taxon>
    </lineage>
</organism>
<dbReference type="KEGG" id="pmj:P9211_18371"/>
<accession>A9BDQ6</accession>
<evidence type="ECO:0000256" key="1">
    <source>
        <dbReference type="ARBA" id="ARBA00004141"/>
    </source>
</evidence>
<feature type="transmembrane region" description="Helical" evidence="5">
    <location>
        <begin position="117"/>
        <end position="136"/>
    </location>
</feature>
<dbReference type="HOGENOM" id="CLU_052475_0_0_3"/>
<dbReference type="InterPro" id="IPR051533">
    <property type="entry name" value="WaaL-like"/>
</dbReference>
<feature type="transmembrane region" description="Helical" evidence="5">
    <location>
        <begin position="92"/>
        <end position="110"/>
    </location>
</feature>
<protein>
    <recommendedName>
        <fullName evidence="6">O-antigen ligase-related domain-containing protein</fullName>
    </recommendedName>
</protein>
<dbReference type="Pfam" id="PF04932">
    <property type="entry name" value="Wzy_C"/>
    <property type="match status" value="1"/>
</dbReference>
<dbReference type="PANTHER" id="PTHR37422">
    <property type="entry name" value="TEICHURONIC ACID BIOSYNTHESIS PROTEIN TUAE"/>
    <property type="match status" value="1"/>
</dbReference>
<dbReference type="STRING" id="93059.P9211_18371"/>
<feature type="domain" description="O-antigen ligase-related" evidence="6">
    <location>
        <begin position="204"/>
        <end position="353"/>
    </location>
</feature>
<comment type="subcellular location">
    <subcellularLocation>
        <location evidence="1">Membrane</location>
        <topology evidence="1">Multi-pass membrane protein</topology>
    </subcellularLocation>
</comment>
<feature type="transmembrane region" description="Helical" evidence="5">
    <location>
        <begin position="237"/>
        <end position="259"/>
    </location>
</feature>
<dbReference type="Proteomes" id="UP000000788">
    <property type="component" value="Chromosome"/>
</dbReference>
<name>A9BDQ6_PROM4</name>
<feature type="transmembrane region" description="Helical" evidence="5">
    <location>
        <begin position="166"/>
        <end position="187"/>
    </location>
</feature>
<feature type="transmembrane region" description="Helical" evidence="5">
    <location>
        <begin position="20"/>
        <end position="44"/>
    </location>
</feature>
<dbReference type="PANTHER" id="PTHR37422:SF13">
    <property type="entry name" value="LIPOPOLYSACCHARIDE BIOSYNTHESIS PROTEIN PA4999-RELATED"/>
    <property type="match status" value="1"/>
</dbReference>
<keyword evidence="4 5" id="KW-0472">Membrane</keyword>
<evidence type="ECO:0000256" key="2">
    <source>
        <dbReference type="ARBA" id="ARBA00022692"/>
    </source>
</evidence>
<dbReference type="AlphaFoldDB" id="A9BDQ6"/>
<dbReference type="OrthoDB" id="547142at2"/>
<feature type="transmembrane region" description="Helical" evidence="5">
    <location>
        <begin position="65"/>
        <end position="86"/>
    </location>
</feature>
<keyword evidence="3 5" id="KW-1133">Transmembrane helix</keyword>
<evidence type="ECO:0000256" key="4">
    <source>
        <dbReference type="ARBA" id="ARBA00023136"/>
    </source>
</evidence>
<feature type="transmembrane region" description="Helical" evidence="5">
    <location>
        <begin position="383"/>
        <end position="400"/>
    </location>
</feature>
<proteinExistence type="predicted"/>
<evidence type="ECO:0000256" key="5">
    <source>
        <dbReference type="SAM" id="Phobius"/>
    </source>
</evidence>
<keyword evidence="2 5" id="KW-0812">Transmembrane</keyword>
<gene>
    <name evidence="7" type="ordered locus">P9211_18371</name>
</gene>
<reference evidence="7 8" key="1">
    <citation type="journal article" date="2007" name="PLoS Genet.">
        <title>Patterns and implications of gene gain and loss in the evolution of Prochlorococcus.</title>
        <authorList>
            <person name="Kettler G.C."/>
            <person name="Martiny A.C."/>
            <person name="Huang K."/>
            <person name="Zucker J."/>
            <person name="Coleman M.L."/>
            <person name="Rodrigue S."/>
            <person name="Chen F."/>
            <person name="Lapidus A."/>
            <person name="Ferriera S."/>
            <person name="Johnson J."/>
            <person name="Steglich C."/>
            <person name="Church G.M."/>
            <person name="Richardson P."/>
            <person name="Chisholm S.W."/>
        </authorList>
    </citation>
    <scope>NUCLEOTIDE SEQUENCE [LARGE SCALE GENOMIC DNA]</scope>
    <source>
        <strain evidence="8">MIT 9211</strain>
    </source>
</reference>
<evidence type="ECO:0000313" key="7">
    <source>
        <dbReference type="EMBL" id="ABX09768.1"/>
    </source>
</evidence>
<evidence type="ECO:0000256" key="3">
    <source>
        <dbReference type="ARBA" id="ARBA00022989"/>
    </source>
</evidence>